<evidence type="ECO:0000256" key="8">
    <source>
        <dbReference type="ARBA" id="ARBA00022932"/>
    </source>
</evidence>
<keyword evidence="9" id="KW-0233">DNA recombination</keyword>
<dbReference type="PROSITE" id="PS50994">
    <property type="entry name" value="INTEGRASE"/>
    <property type="match status" value="1"/>
</dbReference>
<proteinExistence type="predicted"/>
<evidence type="ECO:0000256" key="5">
    <source>
        <dbReference type="ARBA" id="ARBA00022842"/>
    </source>
</evidence>
<dbReference type="AlphaFoldDB" id="A0A6A3LVG8"/>
<dbReference type="SUPFAM" id="SSF56672">
    <property type="entry name" value="DNA/RNA polymerases"/>
    <property type="match status" value="1"/>
</dbReference>
<dbReference type="InterPro" id="IPR039537">
    <property type="entry name" value="Retrotran_Ty1/copia-like"/>
</dbReference>
<evidence type="ECO:0000256" key="10">
    <source>
        <dbReference type="ARBA" id="ARBA00023268"/>
    </source>
</evidence>
<evidence type="ECO:0000256" key="4">
    <source>
        <dbReference type="ARBA" id="ARBA00022801"/>
    </source>
</evidence>
<evidence type="ECO:0000256" key="9">
    <source>
        <dbReference type="ARBA" id="ARBA00023172"/>
    </source>
</evidence>
<keyword evidence="8" id="KW-0808">Transferase</keyword>
<accession>A0A6A3LVG8</accession>
<dbReference type="InterPro" id="IPR025724">
    <property type="entry name" value="GAG-pre-integrase_dom"/>
</dbReference>
<name>A0A6A3LVG8_9STRA</name>
<sequence>MDAVEAMAAEETQAVTTVTEPQSATTVVAAATAPNIFDEDTWIIDSGCSQHISFAKELFEDLHPCGGIVTIANNATAQNLISVTQLAQKGVQFDFHSVPGKVTLTRGALSLTSESLNGVCVLKVINKSQLALYVFPELTYDLVHRRFGHASPSIMDQMMRRKLVTGLRVNTLAKGHQGLCDACQLGTKRRGSFPAAPRLDVVECNSGVHSDICGPIEIPSLNGKRYVLLFVDSFSRYCHIYLLARRSEFFKCVEEHKAAIENKHNRSLRKFTSDNAGEYLSDEFLDFCARHGIDRGTTVPYTPEQNGLAEVRFRILFNKVRTVLVDSNSPKQLWAEALQVVVYLQNRTMNTTTRRTPFEAWYGFVPDVSHLRVFGSLAYVYLPRKTLSTSGAPGGAATRTAKRQKLDYRAVRGIFVGYASHQKAWKILDCASGTVVTSCHVSFDESFSPAAEELRRQEFRLLSSHLALDFNYYARSATSEADLLFYSHLDPAEKSSADDVALLEDFVNSFDMSEVNFADVRPFLREYDPVACAVIDGIAPQVSTKRPPARNPVLNVVRKQQEAATLVALENVHAKSDMCLVSALGIAADPQTYDRAVSGPDACHWRGAINNEAASLKTNGTWTLMPLPSGKRALSCRWLFKKKYNSDGSIERYKARLVVIGCQQVKYRDFDEIFAPVIRLESLRVLLAIACIEDLEVHQMDIETAFLNGTLNEEVYMTQPQGMMTAGKQEWVCKLHKSLYGLKQAPRAWHQALTSYLTQEGFEKLSCESCIYIRRCRGELEIVAIYVDNLLLLSKSFGVMEKLKQSIGSAFKANDLGEVSFLLGLKITRDRRARKLWINQQSNVDSILQKFNMEHGAGVATPTAAGKKLTKQQAPATEEATAKMLKKPFRQAVGSLMYQMIGSRPDMAFAIQDTSRFLSNYGEAHWQAVKRCIRYLKATRNYGLEFSGNAVVLRAYTDSDYAGCEDDRRSVSGYVTMIGNCTVTWSSRKQRIVAQSTAEAEYVALAHCTREVLFLRQLLKELGYEQAATVINEDNQACIAIAENPAQHSRVKHIDVRYHFIREHVQHKDVNLQYVVSKDNVADALTKGLPRDQLEYLREAMNVKSMG</sequence>
<dbReference type="EMBL" id="QXFV01000945">
    <property type="protein sequence ID" value="KAE9020254.1"/>
    <property type="molecule type" value="Genomic_DNA"/>
</dbReference>
<dbReference type="GO" id="GO:0003887">
    <property type="term" value="F:DNA-directed DNA polymerase activity"/>
    <property type="evidence" value="ECO:0007669"/>
    <property type="project" value="UniProtKB-KW"/>
</dbReference>
<dbReference type="Proteomes" id="UP000429607">
    <property type="component" value="Unassembled WGS sequence"/>
</dbReference>
<dbReference type="GO" id="GO:0004519">
    <property type="term" value="F:endonuclease activity"/>
    <property type="evidence" value="ECO:0007669"/>
    <property type="project" value="UniProtKB-KW"/>
</dbReference>
<dbReference type="SUPFAM" id="SSF53098">
    <property type="entry name" value="Ribonuclease H-like"/>
    <property type="match status" value="1"/>
</dbReference>
<dbReference type="CDD" id="cd09272">
    <property type="entry name" value="RNase_HI_RT_Ty1"/>
    <property type="match status" value="1"/>
</dbReference>
<evidence type="ECO:0000256" key="1">
    <source>
        <dbReference type="ARBA" id="ARBA00022722"/>
    </source>
</evidence>
<reference evidence="12 13" key="1">
    <citation type="submission" date="2018-09" db="EMBL/GenBank/DDBJ databases">
        <title>Genomic investigation of the strawberry pathogen Phytophthora fragariae indicates pathogenicity is determined by transcriptional variation in three key races.</title>
        <authorList>
            <person name="Adams T.M."/>
            <person name="Armitage A.D."/>
            <person name="Sobczyk M.K."/>
            <person name="Bates H.J."/>
            <person name="Dunwell J.M."/>
            <person name="Nellist C.F."/>
            <person name="Harrison R.J."/>
        </authorList>
    </citation>
    <scope>NUCLEOTIDE SEQUENCE [LARGE SCALE GENOMIC DNA]</scope>
    <source>
        <strain evidence="12 13">SCRP249</strain>
    </source>
</reference>
<organism evidence="12 13">
    <name type="scientific">Phytophthora rubi</name>
    <dbReference type="NCBI Taxonomy" id="129364"/>
    <lineage>
        <taxon>Eukaryota</taxon>
        <taxon>Sar</taxon>
        <taxon>Stramenopiles</taxon>
        <taxon>Oomycota</taxon>
        <taxon>Peronosporomycetes</taxon>
        <taxon>Peronosporales</taxon>
        <taxon>Peronosporaceae</taxon>
        <taxon>Phytophthora</taxon>
    </lineage>
</organism>
<dbReference type="GO" id="GO:0003964">
    <property type="term" value="F:RNA-directed DNA polymerase activity"/>
    <property type="evidence" value="ECO:0007669"/>
    <property type="project" value="UniProtKB-KW"/>
</dbReference>
<evidence type="ECO:0000313" key="12">
    <source>
        <dbReference type="EMBL" id="KAE9020254.1"/>
    </source>
</evidence>
<dbReference type="InterPro" id="IPR013103">
    <property type="entry name" value="RVT_2"/>
</dbReference>
<evidence type="ECO:0000256" key="3">
    <source>
        <dbReference type="ARBA" id="ARBA00022759"/>
    </source>
</evidence>
<dbReference type="GO" id="GO:0016787">
    <property type="term" value="F:hydrolase activity"/>
    <property type="evidence" value="ECO:0007669"/>
    <property type="project" value="UniProtKB-KW"/>
</dbReference>
<dbReference type="Pfam" id="PF07727">
    <property type="entry name" value="RVT_2"/>
    <property type="match status" value="1"/>
</dbReference>
<keyword evidence="8" id="KW-0548">Nucleotidyltransferase</keyword>
<keyword evidence="1" id="KW-0540">Nuclease</keyword>
<evidence type="ECO:0000256" key="6">
    <source>
        <dbReference type="ARBA" id="ARBA00022908"/>
    </source>
</evidence>
<keyword evidence="10" id="KW-0511">Multifunctional enzyme</keyword>
<dbReference type="InterPro" id="IPR001584">
    <property type="entry name" value="Integrase_cat-core"/>
</dbReference>
<keyword evidence="4" id="KW-0378">Hydrolase</keyword>
<comment type="caution">
    <text evidence="12">The sequence shown here is derived from an EMBL/GenBank/DDBJ whole genome shotgun (WGS) entry which is preliminary data.</text>
</comment>
<protein>
    <submittedName>
        <fullName evidence="12">Retrovirus-related Pol polyprotein from transposon TNT 1-94</fullName>
    </submittedName>
</protein>
<keyword evidence="6" id="KW-0229">DNA integration</keyword>
<dbReference type="Gene3D" id="3.30.420.10">
    <property type="entry name" value="Ribonuclease H-like superfamily/Ribonuclease H"/>
    <property type="match status" value="1"/>
</dbReference>
<dbReference type="PANTHER" id="PTHR42648">
    <property type="entry name" value="TRANSPOSASE, PUTATIVE-RELATED"/>
    <property type="match status" value="1"/>
</dbReference>
<dbReference type="InterPro" id="IPR057670">
    <property type="entry name" value="SH3_retrovirus"/>
</dbReference>
<keyword evidence="8" id="KW-0239">DNA-directed DNA polymerase</keyword>
<dbReference type="Pfam" id="PF13976">
    <property type="entry name" value="gag_pre-integrs"/>
    <property type="match status" value="1"/>
</dbReference>
<feature type="domain" description="Integrase catalytic" evidence="11">
    <location>
        <begin position="193"/>
        <end position="365"/>
    </location>
</feature>
<dbReference type="GO" id="GO:0003676">
    <property type="term" value="F:nucleic acid binding"/>
    <property type="evidence" value="ECO:0007669"/>
    <property type="project" value="InterPro"/>
</dbReference>
<evidence type="ECO:0000256" key="7">
    <source>
        <dbReference type="ARBA" id="ARBA00022918"/>
    </source>
</evidence>
<dbReference type="Pfam" id="PF25597">
    <property type="entry name" value="SH3_retrovirus"/>
    <property type="match status" value="1"/>
</dbReference>
<dbReference type="GO" id="GO:0015074">
    <property type="term" value="P:DNA integration"/>
    <property type="evidence" value="ECO:0007669"/>
    <property type="project" value="UniProtKB-KW"/>
</dbReference>
<keyword evidence="3" id="KW-0255">Endonuclease</keyword>
<evidence type="ECO:0000313" key="13">
    <source>
        <dbReference type="Proteomes" id="UP000429607"/>
    </source>
</evidence>
<gene>
    <name evidence="12" type="ORF">PR001_g13655</name>
</gene>
<dbReference type="GO" id="GO:0006310">
    <property type="term" value="P:DNA recombination"/>
    <property type="evidence" value="ECO:0007669"/>
    <property type="project" value="UniProtKB-KW"/>
</dbReference>
<dbReference type="InterPro" id="IPR036397">
    <property type="entry name" value="RNaseH_sf"/>
</dbReference>
<keyword evidence="5" id="KW-0460">Magnesium</keyword>
<dbReference type="GO" id="GO:0046872">
    <property type="term" value="F:metal ion binding"/>
    <property type="evidence" value="ECO:0007669"/>
    <property type="project" value="UniProtKB-KW"/>
</dbReference>
<dbReference type="Pfam" id="PF00665">
    <property type="entry name" value="rve"/>
    <property type="match status" value="1"/>
</dbReference>
<evidence type="ECO:0000256" key="2">
    <source>
        <dbReference type="ARBA" id="ARBA00022723"/>
    </source>
</evidence>
<dbReference type="InterPro" id="IPR043502">
    <property type="entry name" value="DNA/RNA_pol_sf"/>
</dbReference>
<keyword evidence="7" id="KW-0695">RNA-directed DNA polymerase</keyword>
<keyword evidence="2" id="KW-0479">Metal-binding</keyword>
<dbReference type="PANTHER" id="PTHR42648:SF11">
    <property type="entry name" value="TRANSPOSON TY4-P GAG-POL POLYPROTEIN"/>
    <property type="match status" value="1"/>
</dbReference>
<evidence type="ECO:0000259" key="11">
    <source>
        <dbReference type="PROSITE" id="PS50994"/>
    </source>
</evidence>
<dbReference type="InterPro" id="IPR012337">
    <property type="entry name" value="RNaseH-like_sf"/>
</dbReference>